<dbReference type="PRINTS" id="PR00691">
    <property type="entry name" value="ADHESINB"/>
</dbReference>
<evidence type="ECO:0000313" key="6">
    <source>
        <dbReference type="Proteomes" id="UP000703295"/>
    </source>
</evidence>
<dbReference type="InterPro" id="IPR006129">
    <property type="entry name" value="AdhesinB"/>
</dbReference>
<dbReference type="Proteomes" id="UP000703295">
    <property type="component" value="Unassembled WGS sequence"/>
</dbReference>
<evidence type="ECO:0000313" key="5">
    <source>
        <dbReference type="EMBL" id="MBM6759484.1"/>
    </source>
</evidence>
<gene>
    <name evidence="5" type="ORF">H6A31_12485</name>
</gene>
<keyword evidence="3 4" id="KW-0732">Signal</keyword>
<dbReference type="Gene3D" id="3.40.50.1980">
    <property type="entry name" value="Nitrogenase molybdenum iron protein domain"/>
    <property type="match status" value="2"/>
</dbReference>
<dbReference type="Pfam" id="PF01297">
    <property type="entry name" value="ZnuA"/>
    <property type="match status" value="1"/>
</dbReference>
<protein>
    <submittedName>
        <fullName evidence="5">Zinc ABC transporter substrate-binding protein</fullName>
    </submittedName>
</protein>
<reference evidence="5 6" key="1">
    <citation type="journal article" date="2021" name="Sci. Rep.">
        <title>The distribution of antibiotic resistance genes in chicken gut microbiota commensals.</title>
        <authorList>
            <person name="Juricova H."/>
            <person name="Matiasovicova J."/>
            <person name="Kubasova T."/>
            <person name="Cejkova D."/>
            <person name="Rychlik I."/>
        </authorList>
    </citation>
    <scope>NUCLEOTIDE SEQUENCE [LARGE SCALE GENOMIC DNA]</scope>
    <source>
        <strain evidence="5 6">An801</strain>
    </source>
</reference>
<proteinExistence type="inferred from homology"/>
<name>A0ABS2EYU8_9BACE</name>
<evidence type="ECO:0000256" key="4">
    <source>
        <dbReference type="SAM" id="SignalP"/>
    </source>
</evidence>
<evidence type="ECO:0000256" key="1">
    <source>
        <dbReference type="ARBA" id="ARBA00011028"/>
    </source>
</evidence>
<keyword evidence="2" id="KW-0813">Transport</keyword>
<evidence type="ECO:0000256" key="3">
    <source>
        <dbReference type="ARBA" id="ARBA00022729"/>
    </source>
</evidence>
<dbReference type="InterPro" id="IPR006127">
    <property type="entry name" value="ZnuA-like"/>
</dbReference>
<accession>A0ABS2EYU8</accession>
<dbReference type="InterPro" id="IPR050492">
    <property type="entry name" value="Bact_metal-bind_prot9"/>
</dbReference>
<sequence>MDIKKYIFLLLTTLALAACAGNGENNRTQTLTVTIEPLRYFTEAIAGDKFQVVSIVPKGGNPETYDPTPQQLVDLARSKAYLRIGHIGFEQAWIERLQANTPQLPFYDMSQGVDLIHEIHPHAHTQGNHDGVEPHIWNSIPNAHIISANICKALSEIDPDNQEYYRHRLDSMQRVIDRTEREMQRYLSNADPSFLIYHPALSYFARDYSLQQISIEEGGKEPSPTHLQELMNLCRQKQVRVVFVQQEFDQRNAEVIAQQLHLKIVPINPLTYDWAKEMIHIAQSLSKNEQ</sequence>
<feature type="chain" id="PRO_5046306267" evidence="4">
    <location>
        <begin position="21"/>
        <end position="290"/>
    </location>
</feature>
<organism evidence="5 6">
    <name type="scientific">Bacteroides mediterraneensis</name>
    <dbReference type="NCBI Taxonomy" id="1841856"/>
    <lineage>
        <taxon>Bacteria</taxon>
        <taxon>Pseudomonadati</taxon>
        <taxon>Bacteroidota</taxon>
        <taxon>Bacteroidia</taxon>
        <taxon>Bacteroidales</taxon>
        <taxon>Bacteroidaceae</taxon>
        <taxon>Bacteroides</taxon>
    </lineage>
</organism>
<dbReference type="RefSeq" id="WP_204476695.1">
    <property type="nucleotide sequence ID" value="NZ_JACJJW010000041.1"/>
</dbReference>
<dbReference type="EMBL" id="JACJJW010000041">
    <property type="protein sequence ID" value="MBM6759484.1"/>
    <property type="molecule type" value="Genomic_DNA"/>
</dbReference>
<evidence type="ECO:0000256" key="2">
    <source>
        <dbReference type="ARBA" id="ARBA00022448"/>
    </source>
</evidence>
<comment type="similarity">
    <text evidence="1">Belongs to the bacterial solute-binding protein 9 family.</text>
</comment>
<dbReference type="SUPFAM" id="SSF53807">
    <property type="entry name" value="Helical backbone' metal receptor"/>
    <property type="match status" value="1"/>
</dbReference>
<dbReference type="PROSITE" id="PS51257">
    <property type="entry name" value="PROKAR_LIPOPROTEIN"/>
    <property type="match status" value="1"/>
</dbReference>
<feature type="signal peptide" evidence="4">
    <location>
        <begin position="1"/>
        <end position="20"/>
    </location>
</feature>
<dbReference type="PANTHER" id="PTHR42953:SF3">
    <property type="entry name" value="HIGH-AFFINITY ZINC UPTAKE SYSTEM PROTEIN ZNUA"/>
    <property type="match status" value="1"/>
</dbReference>
<comment type="caution">
    <text evidence="5">The sequence shown here is derived from an EMBL/GenBank/DDBJ whole genome shotgun (WGS) entry which is preliminary data.</text>
</comment>
<keyword evidence="6" id="KW-1185">Reference proteome</keyword>
<dbReference type="PANTHER" id="PTHR42953">
    <property type="entry name" value="HIGH-AFFINITY ZINC UPTAKE SYSTEM PROTEIN ZNUA-RELATED"/>
    <property type="match status" value="1"/>
</dbReference>